<evidence type="ECO:0000259" key="6">
    <source>
        <dbReference type="PROSITE" id="PS51918"/>
    </source>
</evidence>
<keyword evidence="3" id="KW-0479">Metal-binding</keyword>
<dbReference type="NCBIfam" id="TIGR04085">
    <property type="entry name" value="rSAM_more_4Fe4S"/>
    <property type="match status" value="1"/>
</dbReference>
<keyword evidence="4" id="KW-0408">Iron</keyword>
<dbReference type="PANTHER" id="PTHR43273:SF8">
    <property type="entry name" value="RADICAL SAM DOMAIN PROTEIN"/>
    <property type="match status" value="1"/>
</dbReference>
<protein>
    <submittedName>
        <fullName evidence="7">Radical SAM protein</fullName>
    </submittedName>
</protein>
<evidence type="ECO:0000256" key="5">
    <source>
        <dbReference type="ARBA" id="ARBA00023014"/>
    </source>
</evidence>
<evidence type="ECO:0000313" key="8">
    <source>
        <dbReference type="Proteomes" id="UP001152321"/>
    </source>
</evidence>
<comment type="cofactor">
    <cofactor evidence="1">
        <name>[4Fe-4S] cluster</name>
        <dbReference type="ChEBI" id="CHEBI:49883"/>
    </cofactor>
</comment>
<dbReference type="InterPro" id="IPR023885">
    <property type="entry name" value="4Fe4S-binding_SPASM_dom"/>
</dbReference>
<evidence type="ECO:0000256" key="1">
    <source>
        <dbReference type="ARBA" id="ARBA00001966"/>
    </source>
</evidence>
<dbReference type="InterPro" id="IPR013785">
    <property type="entry name" value="Aldolase_TIM"/>
</dbReference>
<keyword evidence="8" id="KW-1185">Reference proteome</keyword>
<sequence>MQLRRHKDIIAIKTGLNTSPVAFHARNLEVAQVSEQAWESMAPSTFDNGFVMNMESYEPGVDVEALESLENWNQEVNPEAKTANLKFGIRSLTLNVTQICNLHCTYCAAGGDGTYGDPIARISVEKTLPQILFFMNKLKEGETFHITFLGGEPLLYPEAIKLIADYVNIIAEQQNLKSSFSVITNATLVNDKNLELLASIKASVTVSIDGPAETHDLARPQRNGEGSSKAVIAGLKKILSRKEDLGRILLHAVFSKQNLEVEKAYIFFSEFNADAYEFTFDVTESDSAANGKFMAEMTRVAELAYSRGGEAELRKITLFDGYFRALDQQRKTENHCGTGKSLLSFDSNNKLYSCPLEVGKKSELLGEAQNLDMAALEKLQAPLIEKNNCQNCWARFLCGGGCLFVHKSLTGDKHKKHVSFCERTRYLISLSLVYYERSRG</sequence>
<gene>
    <name evidence="7" type="ORF">NWE73_03385</name>
</gene>
<dbReference type="Gene3D" id="3.20.20.70">
    <property type="entry name" value="Aldolase class I"/>
    <property type="match status" value="1"/>
</dbReference>
<dbReference type="Pfam" id="PF04055">
    <property type="entry name" value="Radical_SAM"/>
    <property type="match status" value="1"/>
</dbReference>
<evidence type="ECO:0000256" key="3">
    <source>
        <dbReference type="ARBA" id="ARBA00022723"/>
    </source>
</evidence>
<keyword evidence="5" id="KW-0411">Iron-sulfur</keyword>
<dbReference type="PROSITE" id="PS51918">
    <property type="entry name" value="RADICAL_SAM"/>
    <property type="match status" value="1"/>
</dbReference>
<dbReference type="SUPFAM" id="SSF102114">
    <property type="entry name" value="Radical SAM enzymes"/>
    <property type="match status" value="1"/>
</dbReference>
<evidence type="ECO:0000256" key="4">
    <source>
        <dbReference type="ARBA" id="ARBA00023004"/>
    </source>
</evidence>
<dbReference type="InterPro" id="IPR007197">
    <property type="entry name" value="rSAM"/>
</dbReference>
<feature type="domain" description="Radical SAM core" evidence="6">
    <location>
        <begin position="86"/>
        <end position="320"/>
    </location>
</feature>
<comment type="caution">
    <text evidence="7">The sequence shown here is derived from an EMBL/GenBank/DDBJ whole genome shotgun (WGS) entry which is preliminary data.</text>
</comment>
<dbReference type="InterPro" id="IPR023867">
    <property type="entry name" value="Sulphatase_maturase_rSAM"/>
</dbReference>
<dbReference type="RefSeq" id="WP_277576865.1">
    <property type="nucleotide sequence ID" value="NZ_JANRMI010000001.1"/>
</dbReference>
<dbReference type="InterPro" id="IPR058240">
    <property type="entry name" value="rSAM_sf"/>
</dbReference>
<dbReference type="CDD" id="cd01335">
    <property type="entry name" value="Radical_SAM"/>
    <property type="match status" value="1"/>
</dbReference>
<evidence type="ECO:0000256" key="2">
    <source>
        <dbReference type="ARBA" id="ARBA00022691"/>
    </source>
</evidence>
<accession>A0ABT6DGL3</accession>
<dbReference type="SFLD" id="SFLDG01067">
    <property type="entry name" value="SPASM/twitch_domain_containing"/>
    <property type="match status" value="1"/>
</dbReference>
<name>A0ABT6DGL3_9BACT</name>
<dbReference type="Proteomes" id="UP001152321">
    <property type="component" value="Unassembled WGS sequence"/>
</dbReference>
<evidence type="ECO:0000313" key="7">
    <source>
        <dbReference type="EMBL" id="MDG0815390.1"/>
    </source>
</evidence>
<dbReference type="SFLD" id="SFLDS00029">
    <property type="entry name" value="Radical_SAM"/>
    <property type="match status" value="1"/>
</dbReference>
<dbReference type="EMBL" id="JANRMI010000001">
    <property type="protein sequence ID" value="MDG0815390.1"/>
    <property type="molecule type" value="Genomic_DNA"/>
</dbReference>
<dbReference type="SFLD" id="SFLDG01386">
    <property type="entry name" value="main_SPASM_domain-containing"/>
    <property type="match status" value="1"/>
</dbReference>
<dbReference type="SFLD" id="SFLDG01384">
    <property type="entry name" value="thioether_bond_formation_requi"/>
    <property type="match status" value="1"/>
</dbReference>
<proteinExistence type="predicted"/>
<reference evidence="7" key="1">
    <citation type="submission" date="2022-08" db="EMBL/GenBank/DDBJ databases">
        <title>Novel Bdellovibrio Species Isolated from Svalbard: Designation Bdellovibrio svalbardensis.</title>
        <authorList>
            <person name="Mitchell R.J."/>
            <person name="Choi S.Y."/>
        </authorList>
    </citation>
    <scope>NUCLEOTIDE SEQUENCE</scope>
    <source>
        <strain evidence="7">PAP01</strain>
    </source>
</reference>
<dbReference type="PANTHER" id="PTHR43273">
    <property type="entry name" value="ANAEROBIC SULFATASE-MATURATING ENZYME HOMOLOG ASLB-RELATED"/>
    <property type="match status" value="1"/>
</dbReference>
<organism evidence="7 8">
    <name type="scientific">Bdellovibrio svalbardensis</name>
    <dbReference type="NCBI Taxonomy" id="2972972"/>
    <lineage>
        <taxon>Bacteria</taxon>
        <taxon>Pseudomonadati</taxon>
        <taxon>Bdellovibrionota</taxon>
        <taxon>Bdellovibrionia</taxon>
        <taxon>Bdellovibrionales</taxon>
        <taxon>Pseudobdellovibrionaceae</taxon>
        <taxon>Bdellovibrio</taxon>
    </lineage>
</organism>
<keyword evidence="2" id="KW-0949">S-adenosyl-L-methionine</keyword>